<keyword evidence="1" id="KW-0175">Coiled coil</keyword>
<dbReference type="SUPFAM" id="SSF55781">
    <property type="entry name" value="GAF domain-like"/>
    <property type="match status" value="1"/>
</dbReference>
<organism evidence="4 5">
    <name type="scientific">Roseospira goensis</name>
    <dbReference type="NCBI Taxonomy" id="391922"/>
    <lineage>
        <taxon>Bacteria</taxon>
        <taxon>Pseudomonadati</taxon>
        <taxon>Pseudomonadota</taxon>
        <taxon>Alphaproteobacteria</taxon>
        <taxon>Rhodospirillales</taxon>
        <taxon>Rhodospirillaceae</taxon>
        <taxon>Roseospira</taxon>
    </lineage>
</organism>
<evidence type="ECO:0000313" key="5">
    <source>
        <dbReference type="Proteomes" id="UP000555728"/>
    </source>
</evidence>
<evidence type="ECO:0000259" key="3">
    <source>
        <dbReference type="Pfam" id="PF13492"/>
    </source>
</evidence>
<dbReference type="AlphaFoldDB" id="A0A7W6WKP2"/>
<proteinExistence type="predicted"/>
<keyword evidence="2" id="KW-0472">Membrane</keyword>
<gene>
    <name evidence="4" type="ORF">GGD88_001712</name>
</gene>
<dbReference type="Pfam" id="PF13492">
    <property type="entry name" value="GAF_3"/>
    <property type="match status" value="1"/>
</dbReference>
<evidence type="ECO:0000256" key="2">
    <source>
        <dbReference type="SAM" id="Phobius"/>
    </source>
</evidence>
<feature type="transmembrane region" description="Helical" evidence="2">
    <location>
        <begin position="75"/>
        <end position="105"/>
    </location>
</feature>
<keyword evidence="5" id="KW-1185">Reference proteome</keyword>
<accession>A0A7W6WKP2</accession>
<feature type="transmembrane region" description="Helical" evidence="2">
    <location>
        <begin position="117"/>
        <end position="139"/>
    </location>
</feature>
<dbReference type="RefSeq" id="WP_184434144.1">
    <property type="nucleotide sequence ID" value="NZ_JACIGI010000011.1"/>
</dbReference>
<feature type="domain" description="GAF" evidence="3">
    <location>
        <begin position="207"/>
        <end position="332"/>
    </location>
</feature>
<feature type="coiled-coil region" evidence="1">
    <location>
        <begin position="142"/>
        <end position="169"/>
    </location>
</feature>
<dbReference type="InterPro" id="IPR029016">
    <property type="entry name" value="GAF-like_dom_sf"/>
</dbReference>
<keyword evidence="2" id="KW-1133">Transmembrane helix</keyword>
<name>A0A7W6WKP2_9PROT</name>
<comment type="caution">
    <text evidence="4">The sequence shown here is derived from an EMBL/GenBank/DDBJ whole genome shotgun (WGS) entry which is preliminary data.</text>
</comment>
<sequence length="478" mass="52303">MDRARATDRDRTATPPGGDDAVLPRLGRRFDVLPDLRHMMRWVAVLETGLFLGVVLALDLLVFDGTRFRDVAPHPFWLPVLFIALRYGSTEALVTVAACTAALLIGNMPPQHIDQDVFAYTFAVARLPLLWLVVGVLVGELRNRQIAERDQLRDRVRALETQAATLTDAYEAQSRVNEALEVRVAGQLRTVLSTYEAARAMERLGRQDVLEGIAALVQTLLAPEKFSVFLLEEGGGLRAAVTEGWAEGDRYPRAYGLESLLYQDIVGRRRVLCAADRDDASVSQHGLLAGPLVNARSGETVGMLKIEAMPFLDFNPGLVDNFRAVCDWIGTAYANASLYEAARDQSVLNPEVNLLTASFLERQSRFLVTLADRIGFPVTEITLRVEGRKAAAPAEAARIGRALSACVEEALRTTDLAFDRRNADDSYVLLLPNTPLDGAEVVAGKLRESLAPQLADLDPDLRLSIAVVSLHDPGTDPA</sequence>
<dbReference type="Gene3D" id="3.30.450.40">
    <property type="match status" value="1"/>
</dbReference>
<feature type="transmembrane region" description="Helical" evidence="2">
    <location>
        <begin position="42"/>
        <end position="63"/>
    </location>
</feature>
<keyword evidence="2" id="KW-0812">Transmembrane</keyword>
<reference evidence="4 5" key="1">
    <citation type="submission" date="2020-08" db="EMBL/GenBank/DDBJ databases">
        <title>Genome sequencing of Purple Non-Sulfur Bacteria from various extreme environments.</title>
        <authorList>
            <person name="Mayer M."/>
        </authorList>
    </citation>
    <scope>NUCLEOTIDE SEQUENCE [LARGE SCALE GENOMIC DNA]</scope>
    <source>
        <strain evidence="4 5">JA135</strain>
    </source>
</reference>
<dbReference type="EMBL" id="JACIGI010000011">
    <property type="protein sequence ID" value="MBB4285989.1"/>
    <property type="molecule type" value="Genomic_DNA"/>
</dbReference>
<dbReference type="InterPro" id="IPR003018">
    <property type="entry name" value="GAF"/>
</dbReference>
<protein>
    <recommendedName>
        <fullName evidence="3">GAF domain-containing protein</fullName>
    </recommendedName>
</protein>
<evidence type="ECO:0000256" key="1">
    <source>
        <dbReference type="SAM" id="Coils"/>
    </source>
</evidence>
<evidence type="ECO:0000313" key="4">
    <source>
        <dbReference type="EMBL" id="MBB4285989.1"/>
    </source>
</evidence>
<dbReference type="Proteomes" id="UP000555728">
    <property type="component" value="Unassembled WGS sequence"/>
</dbReference>